<proteinExistence type="predicted"/>
<keyword evidence="3" id="KW-1185">Reference proteome</keyword>
<dbReference type="EMBL" id="JAWDGP010001361">
    <property type="protein sequence ID" value="KAK3792608.1"/>
    <property type="molecule type" value="Genomic_DNA"/>
</dbReference>
<keyword evidence="1" id="KW-1133">Transmembrane helix</keyword>
<evidence type="ECO:0000313" key="2">
    <source>
        <dbReference type="EMBL" id="KAK3792608.1"/>
    </source>
</evidence>
<feature type="transmembrane region" description="Helical" evidence="1">
    <location>
        <begin position="48"/>
        <end position="69"/>
    </location>
</feature>
<sequence>MELNKKLRAGGRLEEQDHGDFAHLPLWVLQVQETGTAWLGNNSWTEKMAVWSIFGYVLLVSSVCIDFVFSASDSCTLKVFEEQSADHIEDLCLEEFKDLDCRPFLKHFNRSDLPAGFLLSDDDDSVQRPESVDLTSAMNQYHYDGAENFIPAAYVNWNSPVASE</sequence>
<dbReference type="Proteomes" id="UP001283361">
    <property type="component" value="Unassembled WGS sequence"/>
</dbReference>
<reference evidence="2" key="1">
    <citation type="journal article" date="2023" name="G3 (Bethesda)">
        <title>A reference genome for the long-term kleptoplast-retaining sea slug Elysia crispata morphotype clarki.</title>
        <authorList>
            <person name="Eastman K.E."/>
            <person name="Pendleton A.L."/>
            <person name="Shaikh M.A."/>
            <person name="Suttiyut T."/>
            <person name="Ogas R."/>
            <person name="Tomko P."/>
            <person name="Gavelis G."/>
            <person name="Widhalm J.R."/>
            <person name="Wisecaver J.H."/>
        </authorList>
    </citation>
    <scope>NUCLEOTIDE SEQUENCE</scope>
    <source>
        <strain evidence="2">ECLA1</strain>
    </source>
</reference>
<protein>
    <submittedName>
        <fullName evidence="2">Uncharacterized protein</fullName>
    </submittedName>
</protein>
<gene>
    <name evidence="2" type="ORF">RRG08_035943</name>
</gene>
<organism evidence="2 3">
    <name type="scientific">Elysia crispata</name>
    <name type="common">lettuce slug</name>
    <dbReference type="NCBI Taxonomy" id="231223"/>
    <lineage>
        <taxon>Eukaryota</taxon>
        <taxon>Metazoa</taxon>
        <taxon>Spiralia</taxon>
        <taxon>Lophotrochozoa</taxon>
        <taxon>Mollusca</taxon>
        <taxon>Gastropoda</taxon>
        <taxon>Heterobranchia</taxon>
        <taxon>Euthyneura</taxon>
        <taxon>Panpulmonata</taxon>
        <taxon>Sacoglossa</taxon>
        <taxon>Placobranchoidea</taxon>
        <taxon>Plakobranchidae</taxon>
        <taxon>Elysia</taxon>
    </lineage>
</organism>
<keyword evidence="1" id="KW-0472">Membrane</keyword>
<evidence type="ECO:0000313" key="3">
    <source>
        <dbReference type="Proteomes" id="UP001283361"/>
    </source>
</evidence>
<name>A0AAE1ARJ1_9GAST</name>
<keyword evidence="1" id="KW-0812">Transmembrane</keyword>
<comment type="caution">
    <text evidence="2">The sequence shown here is derived from an EMBL/GenBank/DDBJ whole genome shotgun (WGS) entry which is preliminary data.</text>
</comment>
<evidence type="ECO:0000256" key="1">
    <source>
        <dbReference type="SAM" id="Phobius"/>
    </source>
</evidence>
<dbReference type="AlphaFoldDB" id="A0AAE1ARJ1"/>
<accession>A0AAE1ARJ1</accession>